<protein>
    <submittedName>
        <fullName evidence="1">Uncharacterized protein</fullName>
    </submittedName>
</protein>
<reference evidence="1 2" key="1">
    <citation type="submission" date="2015-01" db="EMBL/GenBank/DDBJ databases">
        <title>Evolution of Trichinella species and genotypes.</title>
        <authorList>
            <person name="Korhonen P.K."/>
            <person name="Edoardo P."/>
            <person name="Giuseppe L.R."/>
            <person name="Gasser R.B."/>
        </authorList>
    </citation>
    <scope>NUCLEOTIDE SEQUENCE [LARGE SCALE GENOMIC DNA]</scope>
    <source>
        <strain evidence="1">ISS417</strain>
    </source>
</reference>
<evidence type="ECO:0000313" key="1">
    <source>
        <dbReference type="EMBL" id="KRX49477.1"/>
    </source>
</evidence>
<accession>A0A0V0UE99</accession>
<dbReference type="EMBL" id="JYDJ01000016">
    <property type="protein sequence ID" value="KRX49477.1"/>
    <property type="molecule type" value="Genomic_DNA"/>
</dbReference>
<evidence type="ECO:0000313" key="2">
    <source>
        <dbReference type="Proteomes" id="UP000055048"/>
    </source>
</evidence>
<gene>
    <name evidence="1" type="ORF">T05_3946</name>
</gene>
<organism evidence="1 2">
    <name type="scientific">Trichinella murrelli</name>
    <dbReference type="NCBI Taxonomy" id="144512"/>
    <lineage>
        <taxon>Eukaryota</taxon>
        <taxon>Metazoa</taxon>
        <taxon>Ecdysozoa</taxon>
        <taxon>Nematoda</taxon>
        <taxon>Enoplea</taxon>
        <taxon>Dorylaimia</taxon>
        <taxon>Trichinellida</taxon>
        <taxon>Trichinellidae</taxon>
        <taxon>Trichinella</taxon>
    </lineage>
</organism>
<name>A0A0V0UE99_9BILA</name>
<keyword evidence="2" id="KW-1185">Reference proteome</keyword>
<comment type="caution">
    <text evidence="1">The sequence shown here is derived from an EMBL/GenBank/DDBJ whole genome shotgun (WGS) entry which is preliminary data.</text>
</comment>
<sequence>MRLYISIGTGTVDKLFDKILDNVLGSSRFHQLFSRPTGSAKLIIISFGSCPSMRLVLAPVDALLPAHHDVGITADN</sequence>
<proteinExistence type="predicted"/>
<dbReference type="Proteomes" id="UP000055048">
    <property type="component" value="Unassembled WGS sequence"/>
</dbReference>
<dbReference type="AlphaFoldDB" id="A0A0V0UE99"/>